<sequence length="939" mass="109719">MFSKFQIKDPSSNEPVENTFEDIVDKEKEIDSDIQFSSGDDEEIIPPQQNPKLDQKNEKPFKFQTLYPIFGSFFPKIYQSNSLFKFPQKNTPVFIEWESVIIDAIQNNNNTIESIKHYVLGSWFLDTSNQFMQINHSNLDIYISPEILKETLFFQIENETISLTSKKDCKPFIFQNNSDLPFEILVINTANNLQQPFTIDELFNALNQKMYRTHFNSKERITKEDSLRIEYIVSQSPYFLRNEDGSYIKSNVVFGSISETEFIEARNPENEIVNLMIKFAPIGHLFYKSELKKIMEKAGKFQGILNFEEIEKQLIKHERVFFYNDRFGVRHKTNFVRQLKIRKNEEFNEILFESIIFSLTSLIKPVSIASLFSILKNLPFVDDTKQIQVFSEKYYRHIRYFLNCSPFIFCKKKKFYMIPRYCECDYFGYIYLSSINYFFRKHGKKAGDMPMIHFFNTLRIPIKKNEATFIQLIKHNASEIANAFHSSEKGMIEGNSDINVILPLFDSSDDDGKLSKDFTHNELEQNDQIYKTSQKSGNILNKNNYEVARLHLNSKSSIESTRMRELNNKEKAIDLLSSEIKKRNQESSEDFQKRAKRKKVLLDSIPDSKSDESLLAENDDFENDDSLSDLEKCLIRLARKYYNPNTMKYFSAKAFAETLKDTEVTNKDGITFSIDNSVKSLELITNELIHSNRFISSKGKKKFCYSIKNRSSSPSFDTISDNSQSISNNTLTEKIDLFNEHSDDQETNLNNNLANNPIIDSNHSKNSDLMRISIDVDNNENENAGNNNIPLPSDNEESIEGTLSEINIFNKDDDEFSDISEIENENDDELYHDGELINTKWEPPKLQMDALPTDEKPIDVINMYHRDKIVKLCEYEIKNVYFSEWYLNQRLQIMYKNKAIKIPSNEQIYSLYEKFGNGKSLEDFKDYVIQQFAIMSVLK</sequence>
<reference evidence="2" key="1">
    <citation type="submission" date="2016-10" db="EMBL/GenBank/DDBJ databases">
        <authorList>
            <person name="Benchimol M."/>
            <person name="Almeida L.G."/>
            <person name="Vasconcelos A.T."/>
            <person name="Perreira-Neves A."/>
            <person name="Rosa I.A."/>
            <person name="Tasca T."/>
            <person name="Bogo M.R."/>
            <person name="de Souza W."/>
        </authorList>
    </citation>
    <scope>NUCLEOTIDE SEQUENCE [LARGE SCALE GENOMIC DNA]</scope>
    <source>
        <strain evidence="2">K</strain>
    </source>
</reference>
<dbReference type="VEuPathDB" id="TrichDB:TRFO_26949"/>
<dbReference type="RefSeq" id="XP_068358459.1">
    <property type="nucleotide sequence ID" value="XM_068505255.1"/>
</dbReference>
<dbReference type="GeneID" id="94839959"/>
<protein>
    <submittedName>
        <fullName evidence="2">Uncharacterized protein</fullName>
    </submittedName>
</protein>
<keyword evidence="3" id="KW-1185">Reference proteome</keyword>
<dbReference type="EMBL" id="MLAK01000761">
    <property type="protein sequence ID" value="OHT05323.1"/>
    <property type="molecule type" value="Genomic_DNA"/>
</dbReference>
<evidence type="ECO:0000313" key="2">
    <source>
        <dbReference type="EMBL" id="OHT05323.1"/>
    </source>
</evidence>
<proteinExistence type="predicted"/>
<accession>A0A1J4K265</accession>
<gene>
    <name evidence="2" type="ORF">TRFO_26949</name>
</gene>
<dbReference type="Proteomes" id="UP000179807">
    <property type="component" value="Unassembled WGS sequence"/>
</dbReference>
<dbReference type="AlphaFoldDB" id="A0A1J4K265"/>
<evidence type="ECO:0000256" key="1">
    <source>
        <dbReference type="SAM" id="MobiDB-lite"/>
    </source>
</evidence>
<feature type="region of interest" description="Disordered" evidence="1">
    <location>
        <begin position="36"/>
        <end position="55"/>
    </location>
</feature>
<organism evidence="2 3">
    <name type="scientific">Tritrichomonas foetus</name>
    <dbReference type="NCBI Taxonomy" id="1144522"/>
    <lineage>
        <taxon>Eukaryota</taxon>
        <taxon>Metamonada</taxon>
        <taxon>Parabasalia</taxon>
        <taxon>Tritrichomonadida</taxon>
        <taxon>Tritrichomonadidae</taxon>
        <taxon>Tritrichomonas</taxon>
    </lineage>
</organism>
<evidence type="ECO:0000313" key="3">
    <source>
        <dbReference type="Proteomes" id="UP000179807"/>
    </source>
</evidence>
<comment type="caution">
    <text evidence="2">The sequence shown here is derived from an EMBL/GenBank/DDBJ whole genome shotgun (WGS) entry which is preliminary data.</text>
</comment>
<name>A0A1J4K265_9EUKA</name>